<organism evidence="3 4">
    <name type="scientific">Mycolicibacterium austroafricanum</name>
    <name type="common">Mycobacterium austroafricanum</name>
    <dbReference type="NCBI Taxonomy" id="39687"/>
    <lineage>
        <taxon>Bacteria</taxon>
        <taxon>Bacillati</taxon>
        <taxon>Actinomycetota</taxon>
        <taxon>Actinomycetes</taxon>
        <taxon>Mycobacteriales</taxon>
        <taxon>Mycobacteriaceae</taxon>
        <taxon>Mycolicibacterium</taxon>
    </lineage>
</organism>
<keyword evidence="1" id="KW-0378">Hydrolase</keyword>
<dbReference type="InterPro" id="IPR032466">
    <property type="entry name" value="Metal_Hydrolase"/>
</dbReference>
<dbReference type="Gene3D" id="3.20.20.140">
    <property type="entry name" value="Metal-dependent hydrolases"/>
    <property type="match status" value="1"/>
</dbReference>
<gene>
    <name evidence="3" type="ORF">QYF68_12855</name>
</gene>
<comment type="caution">
    <text evidence="3">The sequence shown here is derived from an EMBL/GenBank/DDBJ whole genome shotgun (WGS) entry which is preliminary data.</text>
</comment>
<dbReference type="PANTHER" id="PTHR43794:SF11">
    <property type="entry name" value="AMIDOHYDROLASE-RELATED DOMAIN-CONTAINING PROTEIN"/>
    <property type="match status" value="1"/>
</dbReference>
<dbReference type="RefSeq" id="WP_208672722.1">
    <property type="nucleotide sequence ID" value="NZ_CP070380.1"/>
</dbReference>
<dbReference type="Gene3D" id="2.30.40.10">
    <property type="entry name" value="Urease, subunit C, domain 1"/>
    <property type="match status" value="1"/>
</dbReference>
<proteinExistence type="predicted"/>
<dbReference type="InterPro" id="IPR011059">
    <property type="entry name" value="Metal-dep_hydrolase_composite"/>
</dbReference>
<sequence>MTERQVLHGGIVLTGPQWRPRPADLLIAGGRIEAVAVPGGLAGVDAATHDVTGRLVIPGLINAHTHSHTAPARGAARAWTLEDSLLNGGWMAAPRSEELTELAALLTATELIASGCTGAFDLIAQAGGPDPAGCHAAARGYARAGLRAVLAPMVADRTLHEAVPAIGACCGAPATGKPGPSTADVLAACTAYVRNFPALQGVMPALAPTIPGHCTPELTVGLGRLAAEHGLRVHTHLAESKPQALAGASRFGHSITRELARLGVLGDRLTVAHAIWVDDEDIRMLAASGAVAVTVPGSNLRLGSGIADTRAMLAAGLRLAVGTDGANSADAFDALDAVRLTALLSRVSERPARQWLTVEETLDAATAGGAAACGWTDTGRLAPGQRADFALLDLGARAFRPPTDLANQLLTAARAADVTDVVVGGRFVYRDRAFPHLDVAAALNRFDTLVEEFCARVAPARADADRQAALAATALAGLRRAPSPVRRLIGWR</sequence>
<evidence type="ECO:0000256" key="1">
    <source>
        <dbReference type="ARBA" id="ARBA00022801"/>
    </source>
</evidence>
<dbReference type="Pfam" id="PF01979">
    <property type="entry name" value="Amidohydro_1"/>
    <property type="match status" value="1"/>
</dbReference>
<accession>A0ABT8HD73</accession>
<protein>
    <submittedName>
        <fullName evidence="3">Amidohydrolase family protein</fullName>
    </submittedName>
</protein>
<dbReference type="Proteomes" id="UP001172687">
    <property type="component" value="Unassembled WGS sequence"/>
</dbReference>
<evidence type="ECO:0000313" key="3">
    <source>
        <dbReference type="EMBL" id="MDN4518708.1"/>
    </source>
</evidence>
<dbReference type="PANTHER" id="PTHR43794">
    <property type="entry name" value="AMINOHYDROLASE SSNA-RELATED"/>
    <property type="match status" value="1"/>
</dbReference>
<evidence type="ECO:0000259" key="2">
    <source>
        <dbReference type="Pfam" id="PF01979"/>
    </source>
</evidence>
<dbReference type="SUPFAM" id="SSF51338">
    <property type="entry name" value="Composite domain of metallo-dependent hydrolases"/>
    <property type="match status" value="1"/>
</dbReference>
<name>A0ABT8HD73_MYCAO</name>
<dbReference type="EMBL" id="JAUHTC010000046">
    <property type="protein sequence ID" value="MDN4518708.1"/>
    <property type="molecule type" value="Genomic_DNA"/>
</dbReference>
<dbReference type="InterPro" id="IPR006680">
    <property type="entry name" value="Amidohydro-rel"/>
</dbReference>
<keyword evidence="4" id="KW-1185">Reference proteome</keyword>
<reference evidence="3" key="1">
    <citation type="submission" date="2023-07" db="EMBL/GenBank/DDBJ databases">
        <title>Degradation of tert-butanol by M. austroafricanum TBA100.</title>
        <authorList>
            <person name="Helbich S."/>
            <person name="Vainshtein Y."/>
        </authorList>
    </citation>
    <scope>NUCLEOTIDE SEQUENCE</scope>
    <source>
        <strain evidence="3">TBA100</strain>
    </source>
</reference>
<dbReference type="InterPro" id="IPR050287">
    <property type="entry name" value="MTA/SAH_deaminase"/>
</dbReference>
<feature type="domain" description="Amidohydrolase-related" evidence="2">
    <location>
        <begin position="55"/>
        <end position="428"/>
    </location>
</feature>
<evidence type="ECO:0000313" key="4">
    <source>
        <dbReference type="Proteomes" id="UP001172687"/>
    </source>
</evidence>
<dbReference type="SUPFAM" id="SSF51556">
    <property type="entry name" value="Metallo-dependent hydrolases"/>
    <property type="match status" value="1"/>
</dbReference>